<dbReference type="SMART" id="SM00256">
    <property type="entry name" value="FBOX"/>
    <property type="match status" value="1"/>
</dbReference>
<proteinExistence type="predicted"/>
<evidence type="ECO:0000259" key="1">
    <source>
        <dbReference type="SMART" id="SM00256"/>
    </source>
</evidence>
<name>A0A5B7C9M4_DAVIN</name>
<dbReference type="InterPro" id="IPR001810">
    <property type="entry name" value="F-box_dom"/>
</dbReference>
<dbReference type="EMBL" id="GHES01047313">
    <property type="protein sequence ID" value="MPA77872.1"/>
    <property type="molecule type" value="Transcribed_RNA"/>
</dbReference>
<dbReference type="InterPro" id="IPR036047">
    <property type="entry name" value="F-box-like_dom_sf"/>
</dbReference>
<dbReference type="Pfam" id="PF00646">
    <property type="entry name" value="F-box"/>
    <property type="match status" value="1"/>
</dbReference>
<dbReference type="Pfam" id="PF23622">
    <property type="entry name" value="LRR_At1g61320_AtMIF1"/>
    <property type="match status" value="1"/>
</dbReference>
<dbReference type="Gene3D" id="3.80.10.10">
    <property type="entry name" value="Ribonuclease Inhibitor"/>
    <property type="match status" value="1"/>
</dbReference>
<protein>
    <recommendedName>
        <fullName evidence="1">F-box domain-containing protein</fullName>
    </recommendedName>
</protein>
<evidence type="ECO:0000313" key="2">
    <source>
        <dbReference type="EMBL" id="MPA77872.1"/>
    </source>
</evidence>
<sequence>MEMQTKIDRISDLPWDILDTILLCLPVRDAVRTSILSRKWRYKWTGISQFVFDDKCISSSLSDKVARWGEIIKIMNQVQSNHSGPIEKFKLAAYCRPNYSDLDQWIYFLTTKGIKEFSLQDFDFCKRYKLPSCLLSSPHLSHLKLYGCVFELPPSFKGFYHLTCLELIQVSINGDTLENLIINCPVLERLTLLKIDPLTCLKIHNQNLKHLRINSEFEDIYLGNSPLLATVDICLISEKRRGSTPRFLTKRRACDLVRNFNNLSGIKRLTLSGLFLEFLAMHSEPKRPPIVLAHLVALHLKEVRFDCLKEVVVSLTILGSSPNLEELFISVGHSDYATQRVEFLKVDWLSEYYFKRLSVVRMIGFLETQAVHEFIKFVLARSPILERMTTVNYTYPNILKSLLQQVEPASALVKIETFTL</sequence>
<dbReference type="PANTHER" id="PTHR31639:SF278">
    <property type="entry name" value="F-BOX DOMAIN-CONTAINING PROTEIN"/>
    <property type="match status" value="1"/>
</dbReference>
<dbReference type="CDD" id="cd22160">
    <property type="entry name" value="F-box_AtFBL13-like"/>
    <property type="match status" value="1"/>
</dbReference>
<dbReference type="InterPro" id="IPR053781">
    <property type="entry name" value="F-box_AtFBL13-like"/>
</dbReference>
<dbReference type="InterPro" id="IPR032675">
    <property type="entry name" value="LRR_dom_sf"/>
</dbReference>
<accession>A0A5B7C9M4</accession>
<dbReference type="AlphaFoldDB" id="A0A5B7C9M4"/>
<organism evidence="2">
    <name type="scientific">Davidia involucrata</name>
    <name type="common">Dove tree</name>
    <dbReference type="NCBI Taxonomy" id="16924"/>
    <lineage>
        <taxon>Eukaryota</taxon>
        <taxon>Viridiplantae</taxon>
        <taxon>Streptophyta</taxon>
        <taxon>Embryophyta</taxon>
        <taxon>Tracheophyta</taxon>
        <taxon>Spermatophyta</taxon>
        <taxon>Magnoliopsida</taxon>
        <taxon>eudicotyledons</taxon>
        <taxon>Gunneridae</taxon>
        <taxon>Pentapetalae</taxon>
        <taxon>asterids</taxon>
        <taxon>Cornales</taxon>
        <taxon>Nyssaceae</taxon>
        <taxon>Davidia</taxon>
    </lineage>
</organism>
<dbReference type="SUPFAM" id="SSF52047">
    <property type="entry name" value="RNI-like"/>
    <property type="match status" value="1"/>
</dbReference>
<dbReference type="PANTHER" id="PTHR31639">
    <property type="entry name" value="F-BOX PROTEIN-LIKE"/>
    <property type="match status" value="1"/>
</dbReference>
<reference evidence="2" key="1">
    <citation type="submission" date="2019-08" db="EMBL/GenBank/DDBJ databases">
        <title>Reference gene set and small RNA set construction with multiple tissues from Davidia involucrata Baill.</title>
        <authorList>
            <person name="Yang H."/>
            <person name="Zhou C."/>
            <person name="Li G."/>
            <person name="Wang J."/>
            <person name="Gao P."/>
            <person name="Wang M."/>
            <person name="Wang R."/>
            <person name="Zhao Y."/>
        </authorList>
    </citation>
    <scope>NUCLEOTIDE SEQUENCE</scope>
    <source>
        <tissue evidence="2">Mixed with DoveR01_LX</tissue>
    </source>
</reference>
<gene>
    <name evidence="2" type="ORF">Din_047313</name>
</gene>
<feature type="domain" description="F-box" evidence="1">
    <location>
        <begin position="13"/>
        <end position="54"/>
    </location>
</feature>
<dbReference type="SUPFAM" id="SSF81383">
    <property type="entry name" value="F-box domain"/>
    <property type="match status" value="1"/>
</dbReference>
<dbReference type="InterPro" id="IPR055357">
    <property type="entry name" value="LRR_At1g61320_AtMIF1"/>
</dbReference>